<evidence type="ECO:0000313" key="2">
    <source>
        <dbReference type="Proteomes" id="UP001229025"/>
    </source>
</evidence>
<evidence type="ECO:0000313" key="1">
    <source>
        <dbReference type="EMBL" id="MDI5886233.1"/>
    </source>
</evidence>
<name>A0ABT6UU47_9GAMM</name>
<gene>
    <name evidence="1" type="ORF">QLT01_18005</name>
</gene>
<reference evidence="1 2" key="1">
    <citation type="submission" date="2023-04" db="EMBL/GenBank/DDBJ databases">
        <authorList>
            <person name="Otstavnykh N."/>
            <person name="Seitkalieva A."/>
            <person name="Bystritskaya E."/>
        </authorList>
    </citation>
    <scope>NUCLEOTIDE SEQUENCE [LARGE SCALE GENOMIC DNA]</scope>
    <source>
        <strain evidence="1 2">NRIC 0815</strain>
    </source>
</reference>
<feature type="non-terminal residue" evidence="1">
    <location>
        <position position="71"/>
    </location>
</feature>
<accession>A0ABT6UU47</accession>
<dbReference type="RefSeq" id="WP_284727743.1">
    <property type="nucleotide sequence ID" value="NZ_JASCSA010000106.1"/>
</dbReference>
<reference evidence="2" key="2">
    <citation type="submission" date="2023-07" db="EMBL/GenBank/DDBJ databases">
        <title>Genome-based characterization of strain KMM 296 and proposal for reclassification of Cobetia litoralis and Cobetia pacifica, and emended description of the species Cobetia amphilecti and Cobetia marina.</title>
        <authorList>
            <person name="Balabanova L."/>
            <person name="Nedashkovskaya O."/>
        </authorList>
    </citation>
    <scope>NUCLEOTIDE SEQUENCE [LARGE SCALE GENOMIC DNA]</scope>
    <source>
        <strain evidence="2">NRIC 0815</strain>
    </source>
</reference>
<evidence type="ECO:0008006" key="3">
    <source>
        <dbReference type="Google" id="ProtNLM"/>
    </source>
</evidence>
<feature type="non-terminal residue" evidence="1">
    <location>
        <position position="1"/>
    </location>
</feature>
<comment type="caution">
    <text evidence="1">The sequence shown here is derived from an EMBL/GenBank/DDBJ whole genome shotgun (WGS) entry which is preliminary data.</text>
</comment>
<protein>
    <recommendedName>
        <fullName evidence="3">Bacterial Ig-like domain-containing protein</fullName>
    </recommendedName>
</protein>
<keyword evidence="2" id="KW-1185">Reference proteome</keyword>
<dbReference type="EMBL" id="JASCSA010000106">
    <property type="protein sequence ID" value="MDI5886233.1"/>
    <property type="molecule type" value="Genomic_DNA"/>
</dbReference>
<organism evidence="1 2">
    <name type="scientific">Cobetia amphilecti</name>
    <dbReference type="NCBI Taxonomy" id="1055104"/>
    <lineage>
        <taxon>Bacteria</taxon>
        <taxon>Pseudomonadati</taxon>
        <taxon>Pseudomonadota</taxon>
        <taxon>Gammaproteobacteria</taxon>
        <taxon>Oceanospirillales</taxon>
        <taxon>Halomonadaceae</taxon>
        <taxon>Cobetia</taxon>
    </lineage>
</organism>
<dbReference type="Proteomes" id="UP001229025">
    <property type="component" value="Unassembled WGS sequence"/>
</dbReference>
<proteinExistence type="predicted"/>
<sequence length="71" mass="7113">ETVTDTFEVAADAGIASVTINGTDITSASVDNPIVIPGATDDEGTLTITGYDAGTVSYTYVEDGTAADHSA</sequence>